<keyword evidence="1" id="KW-0472">Membrane</keyword>
<proteinExistence type="predicted"/>
<keyword evidence="1" id="KW-0812">Transmembrane</keyword>
<accession>A0AAF0UZ11</accession>
<evidence type="ECO:0000313" key="3">
    <source>
        <dbReference type="Proteomes" id="UP001234989"/>
    </source>
</evidence>
<dbReference type="Proteomes" id="UP001234989">
    <property type="component" value="Chromosome 11"/>
</dbReference>
<protein>
    <submittedName>
        <fullName evidence="2">Uncharacterized protein</fullName>
    </submittedName>
</protein>
<evidence type="ECO:0000256" key="1">
    <source>
        <dbReference type="SAM" id="Phobius"/>
    </source>
</evidence>
<dbReference type="EMBL" id="CP133622">
    <property type="protein sequence ID" value="WMV55360.1"/>
    <property type="molecule type" value="Genomic_DNA"/>
</dbReference>
<reference evidence="2" key="1">
    <citation type="submission" date="2023-08" db="EMBL/GenBank/DDBJ databases">
        <title>A de novo genome assembly of Solanum verrucosum Schlechtendal, a Mexican diploid species geographically isolated from the other diploid A-genome species in potato relatives.</title>
        <authorList>
            <person name="Hosaka K."/>
        </authorList>
    </citation>
    <scope>NUCLEOTIDE SEQUENCE</scope>
    <source>
        <tissue evidence="2">Young leaves</tissue>
    </source>
</reference>
<feature type="transmembrane region" description="Helical" evidence="1">
    <location>
        <begin position="39"/>
        <end position="60"/>
    </location>
</feature>
<keyword evidence="1" id="KW-1133">Transmembrane helix</keyword>
<gene>
    <name evidence="2" type="ORF">MTR67_048745</name>
</gene>
<name>A0AAF0UZ11_SOLVR</name>
<evidence type="ECO:0000313" key="2">
    <source>
        <dbReference type="EMBL" id="WMV55360.1"/>
    </source>
</evidence>
<keyword evidence="3" id="KW-1185">Reference proteome</keyword>
<dbReference type="AlphaFoldDB" id="A0AAF0UZ11"/>
<sequence>MPKLSHNFSVDIEVWNTIRQIISLHLLLGLTSPLVTWKYLAMFPCYLLCFLHFTVSFFFVPRFAALEPRVFQKQPIYLHELKVQDEGFCTSRLPITFGSYLPPLFSSIPEEGEGTSAAPHAPIHLDAFGPMGTTPVVCRLQFSTMTLASETPEEKPIFKEHRLPQRGKTLEYIAPSSNQGKRVVTLVEADLKPQEDY</sequence>
<organism evidence="2 3">
    <name type="scientific">Solanum verrucosum</name>
    <dbReference type="NCBI Taxonomy" id="315347"/>
    <lineage>
        <taxon>Eukaryota</taxon>
        <taxon>Viridiplantae</taxon>
        <taxon>Streptophyta</taxon>
        <taxon>Embryophyta</taxon>
        <taxon>Tracheophyta</taxon>
        <taxon>Spermatophyta</taxon>
        <taxon>Magnoliopsida</taxon>
        <taxon>eudicotyledons</taxon>
        <taxon>Gunneridae</taxon>
        <taxon>Pentapetalae</taxon>
        <taxon>asterids</taxon>
        <taxon>lamiids</taxon>
        <taxon>Solanales</taxon>
        <taxon>Solanaceae</taxon>
        <taxon>Solanoideae</taxon>
        <taxon>Solaneae</taxon>
        <taxon>Solanum</taxon>
    </lineage>
</organism>